<evidence type="ECO:0000256" key="5">
    <source>
        <dbReference type="ARBA" id="ARBA00023136"/>
    </source>
</evidence>
<evidence type="ECO:0000313" key="7">
    <source>
        <dbReference type="EMBL" id="TXC85207.1"/>
    </source>
</evidence>
<dbReference type="EMBL" id="VORB01000001">
    <property type="protein sequence ID" value="TXC85207.1"/>
    <property type="molecule type" value="Genomic_DNA"/>
</dbReference>
<accession>A0A5C6VJ28</accession>
<dbReference type="OrthoDB" id="1493331at2"/>
<feature type="transmembrane region" description="Helical" evidence="6">
    <location>
        <begin position="98"/>
        <end position="117"/>
    </location>
</feature>
<dbReference type="InterPro" id="IPR018247">
    <property type="entry name" value="EF_Hand_1_Ca_BS"/>
</dbReference>
<evidence type="ECO:0000256" key="1">
    <source>
        <dbReference type="ARBA" id="ARBA00004651"/>
    </source>
</evidence>
<reference evidence="7 8" key="1">
    <citation type="submission" date="2019-08" db="EMBL/GenBank/DDBJ databases">
        <title>Genome of Luteibaculum oceani JCM 18817.</title>
        <authorList>
            <person name="Bowman J.P."/>
        </authorList>
    </citation>
    <scope>NUCLEOTIDE SEQUENCE [LARGE SCALE GENOMIC DNA]</scope>
    <source>
        <strain evidence="7 8">JCM 18817</strain>
    </source>
</reference>
<keyword evidence="2" id="KW-1003">Cell membrane</keyword>
<dbReference type="PROSITE" id="PS00018">
    <property type="entry name" value="EF_HAND_1"/>
    <property type="match status" value="1"/>
</dbReference>
<evidence type="ECO:0000256" key="4">
    <source>
        <dbReference type="ARBA" id="ARBA00022989"/>
    </source>
</evidence>
<dbReference type="InterPro" id="IPR022791">
    <property type="entry name" value="L-PG_synthase/AglD"/>
</dbReference>
<comment type="subcellular location">
    <subcellularLocation>
        <location evidence="1">Cell membrane</location>
        <topology evidence="1">Multi-pass membrane protein</topology>
    </subcellularLocation>
</comment>
<sequence>MDKQEADIRKKLSLKRIIIPLIIGLLAAGWMLYQSFNEPTFVPDNLGSYIWVDGNDNGLVDSHDFEDFRLALPEEVATHKLATNQEILSNTTFNYQSVLWLLVALLMVVCRDFGYMYRLRILSHGDISWRNCFDSIMLWEFASAITPSVVGGSGVAIYILNREGISVGRSTSIVMTTALLDELFYIIMVPVIILLIGTSQLFPVELQKEILGITFGTEGIFWVGYGFIICLTLGILIGIFIAPRALKYWLLRIFNLRFLRKWRYKIIQIGNDIMNTSNILKDEKPVFWIKAFLATFLSWTARYWVVNFLLLAFTPVGNHLLVYGRQLVMWVIMLISPTPGGSGVAELAFSGFLAEFSPLGLAALMAFLWRIFTYYPYLFLGAIILPRWFAKTS</sequence>
<protein>
    <submittedName>
        <fullName evidence="7">Flippase-like domain-containing protein</fullName>
    </submittedName>
</protein>
<keyword evidence="5 6" id="KW-0472">Membrane</keyword>
<dbReference type="PANTHER" id="PTHR37693">
    <property type="entry name" value="PHOSPHATIDYLGLYCEROL LYSYLTRANSFERASE"/>
    <property type="match status" value="1"/>
</dbReference>
<evidence type="ECO:0000256" key="6">
    <source>
        <dbReference type="SAM" id="Phobius"/>
    </source>
</evidence>
<evidence type="ECO:0000256" key="2">
    <source>
        <dbReference type="ARBA" id="ARBA00022475"/>
    </source>
</evidence>
<feature type="transmembrane region" description="Helical" evidence="6">
    <location>
        <begin position="222"/>
        <end position="242"/>
    </location>
</feature>
<dbReference type="Proteomes" id="UP000321168">
    <property type="component" value="Unassembled WGS sequence"/>
</dbReference>
<proteinExistence type="predicted"/>
<dbReference type="PANTHER" id="PTHR37693:SF1">
    <property type="entry name" value="INTEGRAL MEMBRANE PROTEIN"/>
    <property type="match status" value="1"/>
</dbReference>
<feature type="transmembrane region" description="Helical" evidence="6">
    <location>
        <begin position="374"/>
        <end position="390"/>
    </location>
</feature>
<organism evidence="7 8">
    <name type="scientific">Luteibaculum oceani</name>
    <dbReference type="NCBI Taxonomy" id="1294296"/>
    <lineage>
        <taxon>Bacteria</taxon>
        <taxon>Pseudomonadati</taxon>
        <taxon>Bacteroidota</taxon>
        <taxon>Flavobacteriia</taxon>
        <taxon>Flavobacteriales</taxon>
        <taxon>Luteibaculaceae</taxon>
        <taxon>Luteibaculum</taxon>
    </lineage>
</organism>
<feature type="transmembrane region" description="Helical" evidence="6">
    <location>
        <begin position="183"/>
        <end position="202"/>
    </location>
</feature>
<keyword evidence="8" id="KW-1185">Reference proteome</keyword>
<evidence type="ECO:0000313" key="8">
    <source>
        <dbReference type="Proteomes" id="UP000321168"/>
    </source>
</evidence>
<dbReference type="NCBIfam" id="TIGR00374">
    <property type="entry name" value="flippase-like domain"/>
    <property type="match status" value="1"/>
</dbReference>
<dbReference type="RefSeq" id="WP_147012417.1">
    <property type="nucleotide sequence ID" value="NZ_VORB01000001.1"/>
</dbReference>
<dbReference type="Pfam" id="PF03706">
    <property type="entry name" value="LPG_synthase_TM"/>
    <property type="match status" value="1"/>
</dbReference>
<feature type="transmembrane region" description="Helical" evidence="6">
    <location>
        <begin position="12"/>
        <end position="33"/>
    </location>
</feature>
<dbReference type="AlphaFoldDB" id="A0A5C6VJ28"/>
<evidence type="ECO:0000256" key="3">
    <source>
        <dbReference type="ARBA" id="ARBA00022692"/>
    </source>
</evidence>
<keyword evidence="4 6" id="KW-1133">Transmembrane helix</keyword>
<keyword evidence="3 6" id="KW-0812">Transmembrane</keyword>
<comment type="caution">
    <text evidence="7">The sequence shown here is derived from an EMBL/GenBank/DDBJ whole genome shotgun (WGS) entry which is preliminary data.</text>
</comment>
<gene>
    <name evidence="7" type="ORF">FRX97_00875</name>
</gene>
<dbReference type="GO" id="GO:0005886">
    <property type="term" value="C:plasma membrane"/>
    <property type="evidence" value="ECO:0007669"/>
    <property type="project" value="UniProtKB-SubCell"/>
</dbReference>
<name>A0A5C6VJ28_9FLAO</name>